<evidence type="ECO:0000256" key="1">
    <source>
        <dbReference type="ARBA" id="ARBA00004141"/>
    </source>
</evidence>
<sequence>MNPEVFVQGWRRMAPLLRKELLEAWRDRRALIMAVCFSLMFPVLLAGGTIFMVKKQSEEVTKVALLGAERAPLISERLQSPDLEVASLDSGVPRELLAGDYDVVVEFTEDFARRYQDFRAPQLYLYVNSSESSSGRAQRDIQERLGAMQQLVVTQRLAARGVAPQLLAPWRVETRDVSTPSSRGALILATVPGLLIMTLFIACLATAVDTSAGERERLSLEPLLLQPMPGWQVITAKTVAVASLGWLGSLLAIAALILLMPLMPLAELGIQRATTVGGVVAMGLIMLPLALLVAVMQILLALRSQSFKDAQTQLSIFQIAPLVMLMMLDIAQVKLADHWQLLPLVGHQQWLKGLLIGDAVPPFWMLSGSLVTLALVVAAVLVGARALRRESLLSAS</sequence>
<dbReference type="RefSeq" id="WP_237567696.1">
    <property type="nucleotide sequence ID" value="NZ_CP047491.1"/>
</dbReference>
<keyword evidence="2 5" id="KW-0812">Transmembrane</keyword>
<gene>
    <name evidence="7" type="ORF">HNQ53_002738</name>
</gene>
<evidence type="ECO:0000259" key="6">
    <source>
        <dbReference type="Pfam" id="PF12698"/>
    </source>
</evidence>
<keyword evidence="3 5" id="KW-1133">Transmembrane helix</keyword>
<dbReference type="GO" id="GO:0016020">
    <property type="term" value="C:membrane"/>
    <property type="evidence" value="ECO:0007669"/>
    <property type="project" value="UniProtKB-SubCell"/>
</dbReference>
<dbReference type="Pfam" id="PF12698">
    <property type="entry name" value="ABC2_membrane_3"/>
    <property type="match status" value="1"/>
</dbReference>
<evidence type="ECO:0000256" key="4">
    <source>
        <dbReference type="ARBA" id="ARBA00023136"/>
    </source>
</evidence>
<feature type="transmembrane region" description="Helical" evidence="5">
    <location>
        <begin position="314"/>
        <end position="333"/>
    </location>
</feature>
<organism evidence="7 8">
    <name type="scientific">Microbulbifer hydrolyticus</name>
    <dbReference type="NCBI Taxonomy" id="48074"/>
    <lineage>
        <taxon>Bacteria</taxon>
        <taxon>Pseudomonadati</taxon>
        <taxon>Pseudomonadota</taxon>
        <taxon>Gammaproteobacteria</taxon>
        <taxon>Cellvibrionales</taxon>
        <taxon>Microbulbiferaceae</taxon>
        <taxon>Microbulbifer</taxon>
    </lineage>
</organism>
<dbReference type="GO" id="GO:0140359">
    <property type="term" value="F:ABC-type transporter activity"/>
    <property type="evidence" value="ECO:0007669"/>
    <property type="project" value="InterPro"/>
</dbReference>
<feature type="transmembrane region" description="Helical" evidence="5">
    <location>
        <begin position="279"/>
        <end position="302"/>
    </location>
</feature>
<feature type="transmembrane region" description="Helical" evidence="5">
    <location>
        <begin position="185"/>
        <end position="208"/>
    </location>
</feature>
<comment type="subcellular location">
    <subcellularLocation>
        <location evidence="1">Membrane</location>
        <topology evidence="1">Multi-pass membrane protein</topology>
    </subcellularLocation>
</comment>
<evidence type="ECO:0000256" key="3">
    <source>
        <dbReference type="ARBA" id="ARBA00022989"/>
    </source>
</evidence>
<feature type="transmembrane region" description="Helical" evidence="5">
    <location>
        <begin position="30"/>
        <end position="53"/>
    </location>
</feature>
<evidence type="ECO:0000313" key="8">
    <source>
        <dbReference type="Proteomes" id="UP000563601"/>
    </source>
</evidence>
<dbReference type="EMBL" id="JACHHR010000003">
    <property type="protein sequence ID" value="MBB5212513.1"/>
    <property type="molecule type" value="Genomic_DNA"/>
</dbReference>
<feature type="domain" description="ABC-2 type transporter transmembrane" evidence="6">
    <location>
        <begin position="36"/>
        <end position="358"/>
    </location>
</feature>
<keyword evidence="4 5" id="KW-0472">Membrane</keyword>
<evidence type="ECO:0000313" key="7">
    <source>
        <dbReference type="EMBL" id="MBB5212513.1"/>
    </source>
</evidence>
<dbReference type="PANTHER" id="PTHR43471:SF3">
    <property type="entry name" value="ABC TRANSPORTER PERMEASE PROTEIN NATB"/>
    <property type="match status" value="1"/>
</dbReference>
<comment type="caution">
    <text evidence="7">The sequence shown here is derived from an EMBL/GenBank/DDBJ whole genome shotgun (WGS) entry which is preliminary data.</text>
</comment>
<dbReference type="InterPro" id="IPR013525">
    <property type="entry name" value="ABC2_TM"/>
</dbReference>
<feature type="transmembrane region" description="Helical" evidence="5">
    <location>
        <begin position="238"/>
        <end position="259"/>
    </location>
</feature>
<dbReference type="Proteomes" id="UP000563601">
    <property type="component" value="Unassembled WGS sequence"/>
</dbReference>
<proteinExistence type="predicted"/>
<evidence type="ECO:0000256" key="2">
    <source>
        <dbReference type="ARBA" id="ARBA00022692"/>
    </source>
</evidence>
<reference evidence="7 8" key="1">
    <citation type="submission" date="2020-08" db="EMBL/GenBank/DDBJ databases">
        <title>Genomic Encyclopedia of Type Strains, Phase IV (KMG-IV): sequencing the most valuable type-strain genomes for metagenomic binning, comparative biology and taxonomic classification.</title>
        <authorList>
            <person name="Goeker M."/>
        </authorList>
    </citation>
    <scope>NUCLEOTIDE SEQUENCE [LARGE SCALE GENOMIC DNA]</scope>
    <source>
        <strain evidence="7 8">DSM 11525</strain>
    </source>
</reference>
<name>A0AA89THS3_9GAMM</name>
<evidence type="ECO:0000256" key="5">
    <source>
        <dbReference type="SAM" id="Phobius"/>
    </source>
</evidence>
<feature type="transmembrane region" description="Helical" evidence="5">
    <location>
        <begin position="363"/>
        <end position="384"/>
    </location>
</feature>
<protein>
    <submittedName>
        <fullName evidence="7">Sodium transport system permease protein</fullName>
    </submittedName>
</protein>
<accession>A0AA89THS3</accession>
<dbReference type="PANTHER" id="PTHR43471">
    <property type="entry name" value="ABC TRANSPORTER PERMEASE"/>
    <property type="match status" value="1"/>
</dbReference>
<dbReference type="AlphaFoldDB" id="A0AA89THS3"/>